<accession>A0A1A8T618</accession>
<keyword evidence="1" id="KW-1133">Transmembrane helix</keyword>
<feature type="transmembrane region" description="Helical" evidence="1">
    <location>
        <begin position="94"/>
        <end position="117"/>
    </location>
</feature>
<evidence type="ECO:0000256" key="1">
    <source>
        <dbReference type="SAM" id="Phobius"/>
    </source>
</evidence>
<sequence length="314" mass="33751">MEQLVSMMLDAGKSGLDMALYILLPIMVIMLAFMKLLDAKGVLTWLCNKVAPISHLFGIPGLGVFAALKLTFVSFAAPMASLSIMDSKRLNKRHIAATLALIFTMSQGNATFPMLALGLNLPVLLLSSLIGGLLSAAFTYYLMSKNLPTDEFKDEADNLPQAVDKQAKTVMQILSEGGMEGMKIALNMIPMLILALFLVNVLEALHVIDLLTMLLGPALALIHLPETAVLPLVTKYVAGGTAYMGIMFDLVQQGVISAREMNMMAGFATNPFDVAGVALFAATGQRIASVVRYACYGCLVGIMVRGVIHVLVFY</sequence>
<evidence type="ECO:0000313" key="3">
    <source>
        <dbReference type="Proteomes" id="UP000092627"/>
    </source>
</evidence>
<dbReference type="PANTHER" id="PTHR35793">
    <property type="entry name" value="INNER MEMBRANE PROTEIN YJIG"/>
    <property type="match status" value="1"/>
</dbReference>
<feature type="transmembrane region" description="Helical" evidence="1">
    <location>
        <begin position="290"/>
        <end position="313"/>
    </location>
</feature>
<keyword evidence="1" id="KW-0472">Membrane</keyword>
<evidence type="ECO:0008006" key="4">
    <source>
        <dbReference type="Google" id="ProtNLM"/>
    </source>
</evidence>
<protein>
    <recommendedName>
        <fullName evidence="4">Nucleoside recognition</fullName>
    </recommendedName>
</protein>
<proteinExistence type="predicted"/>
<evidence type="ECO:0000313" key="2">
    <source>
        <dbReference type="EMBL" id="SBS27066.1"/>
    </source>
</evidence>
<dbReference type="InterPro" id="IPR052549">
    <property type="entry name" value="SpmB"/>
</dbReference>
<dbReference type="STRING" id="295068.MAQ5080_00719"/>
<feature type="transmembrane region" description="Helical" evidence="1">
    <location>
        <begin position="20"/>
        <end position="37"/>
    </location>
</feature>
<dbReference type="AlphaFoldDB" id="A0A1A8T618"/>
<dbReference type="PANTHER" id="PTHR35793:SF2">
    <property type="entry name" value="INNER MEMBRANE PROTEIN YJIG"/>
    <property type="match status" value="1"/>
</dbReference>
<gene>
    <name evidence="2" type="ORF">MAQ5080_00719</name>
</gene>
<reference evidence="2 3" key="1">
    <citation type="submission" date="2016-06" db="EMBL/GenBank/DDBJ databases">
        <authorList>
            <person name="Kjaerup R.B."/>
            <person name="Dalgaard T.S."/>
            <person name="Juul-Madsen H.R."/>
        </authorList>
    </citation>
    <scope>NUCLEOTIDE SEQUENCE [LARGE SCALE GENOMIC DNA]</scope>
    <source>
        <strain evidence="2 3">CECT 5080</strain>
    </source>
</reference>
<dbReference type="RefSeq" id="WP_067211874.1">
    <property type="nucleotide sequence ID" value="NZ_FLOC01000002.1"/>
</dbReference>
<keyword evidence="1" id="KW-0812">Transmembrane</keyword>
<dbReference type="EMBL" id="FLOC01000002">
    <property type="protein sequence ID" value="SBS27066.1"/>
    <property type="molecule type" value="Genomic_DNA"/>
</dbReference>
<dbReference type="OrthoDB" id="1949361at2"/>
<feature type="transmembrane region" description="Helical" evidence="1">
    <location>
        <begin position="228"/>
        <end position="251"/>
    </location>
</feature>
<dbReference type="Proteomes" id="UP000092627">
    <property type="component" value="Unassembled WGS sequence"/>
</dbReference>
<feature type="transmembrane region" description="Helical" evidence="1">
    <location>
        <begin position="123"/>
        <end position="143"/>
    </location>
</feature>
<name>A0A1A8T618_9GAMM</name>
<keyword evidence="3" id="KW-1185">Reference proteome</keyword>
<dbReference type="GO" id="GO:0005886">
    <property type="term" value="C:plasma membrane"/>
    <property type="evidence" value="ECO:0007669"/>
    <property type="project" value="TreeGrafter"/>
</dbReference>
<feature type="transmembrane region" description="Helical" evidence="1">
    <location>
        <begin position="184"/>
        <end position="208"/>
    </location>
</feature>
<organism evidence="2 3">
    <name type="scientific">Marinomonas aquimarina</name>
    <dbReference type="NCBI Taxonomy" id="295068"/>
    <lineage>
        <taxon>Bacteria</taxon>
        <taxon>Pseudomonadati</taxon>
        <taxon>Pseudomonadota</taxon>
        <taxon>Gammaproteobacteria</taxon>
        <taxon>Oceanospirillales</taxon>
        <taxon>Oceanospirillaceae</taxon>
        <taxon>Marinomonas</taxon>
    </lineage>
</organism>
<feature type="transmembrane region" description="Helical" evidence="1">
    <location>
        <begin position="57"/>
        <end position="82"/>
    </location>
</feature>